<evidence type="ECO:0000256" key="1">
    <source>
        <dbReference type="SAM" id="MobiDB-lite"/>
    </source>
</evidence>
<dbReference type="AlphaFoldDB" id="A0A851HQA6"/>
<feature type="region of interest" description="Disordered" evidence="1">
    <location>
        <begin position="104"/>
        <end position="133"/>
    </location>
</feature>
<gene>
    <name evidence="2" type="ORF">HLV39_06395</name>
</gene>
<evidence type="ECO:0000313" key="3">
    <source>
        <dbReference type="Proteomes" id="UP000536442"/>
    </source>
</evidence>
<evidence type="ECO:0000313" key="2">
    <source>
        <dbReference type="EMBL" id="NWN91117.1"/>
    </source>
</evidence>
<sequence length="133" mass="14598">MSMSSQAGSASGWDLAESVGIILSPAAYEVARYWVRAADFLDENGHPAMLAMRAQSEPGFYQLVEAVHPAVPSCDVLDELLRKGVAEQLESHYVLLRRSAYVHNAPGFDASPDVRRRKRRPGESAGRRKSDNA</sequence>
<dbReference type="Pfam" id="PF20112">
    <property type="entry name" value="DUF6502"/>
    <property type="match status" value="1"/>
</dbReference>
<name>A0A851HQA6_9GAMM</name>
<feature type="compositionally biased region" description="Basic and acidic residues" evidence="1">
    <location>
        <begin position="121"/>
        <end position="133"/>
    </location>
</feature>
<dbReference type="InterPro" id="IPR045445">
    <property type="entry name" value="DUF6502"/>
</dbReference>
<protein>
    <submittedName>
        <fullName evidence="2">Uncharacterized protein</fullName>
    </submittedName>
</protein>
<dbReference type="EMBL" id="JABEVQ010000003">
    <property type="protein sequence ID" value="NWN91117.1"/>
    <property type="molecule type" value="Genomic_DNA"/>
</dbReference>
<accession>A0A851HQA6</accession>
<keyword evidence="3" id="KW-1185">Reference proteome</keyword>
<proteinExistence type="predicted"/>
<comment type="caution">
    <text evidence="2">The sequence shown here is derived from an EMBL/GenBank/DDBJ whole genome shotgun (WGS) entry which is preliminary data.</text>
</comment>
<dbReference type="Proteomes" id="UP000536442">
    <property type="component" value="Unassembled WGS sequence"/>
</dbReference>
<reference evidence="2 3" key="1">
    <citation type="submission" date="2020-03" db="EMBL/GenBank/DDBJ databases">
        <title>Metagenomic, metatranscriptomic, and metabolomic analyses revealed the key microbes and metabolic features during the fermentation of ganjang, Korean traditional soy sauce.</title>
        <authorList>
            <person name="Chun B.H."/>
            <person name="Jeon C.O."/>
        </authorList>
    </citation>
    <scope>NUCLEOTIDE SEQUENCE [LARGE SCALE GENOMIC DNA]</scope>
    <source>
        <strain evidence="2 3">KG14</strain>
    </source>
</reference>
<organism evidence="2 3">
    <name type="scientific">Marinobacter adhaerens</name>
    <dbReference type="NCBI Taxonomy" id="1033846"/>
    <lineage>
        <taxon>Bacteria</taxon>
        <taxon>Pseudomonadati</taxon>
        <taxon>Pseudomonadota</taxon>
        <taxon>Gammaproteobacteria</taxon>
        <taxon>Pseudomonadales</taxon>
        <taxon>Marinobacteraceae</taxon>
        <taxon>Marinobacter</taxon>
    </lineage>
</organism>